<dbReference type="InterPro" id="IPR011598">
    <property type="entry name" value="bHLH_dom"/>
</dbReference>
<dbReference type="GO" id="GO:0005634">
    <property type="term" value="C:nucleus"/>
    <property type="evidence" value="ECO:0000318"/>
    <property type="project" value="GO_Central"/>
</dbReference>
<dbReference type="STRING" id="4558.A0A1B6PFX4"/>
<dbReference type="FunFam" id="4.10.280.10:FF:000032">
    <property type="entry name" value="Transcription factor bHLH123 family"/>
    <property type="match status" value="1"/>
</dbReference>
<feature type="compositionally biased region" description="Polar residues" evidence="8">
    <location>
        <begin position="54"/>
        <end position="80"/>
    </location>
</feature>
<dbReference type="GO" id="GO:0046983">
    <property type="term" value="F:protein dimerization activity"/>
    <property type="evidence" value="ECO:0007669"/>
    <property type="project" value="InterPro"/>
</dbReference>
<gene>
    <name evidence="10" type="ORF">SORBI_3007G062200</name>
</gene>
<dbReference type="CDD" id="cd11393">
    <property type="entry name" value="bHLH_AtbHLH_like"/>
    <property type="match status" value="1"/>
</dbReference>
<dbReference type="InParanoid" id="A0A1B6PFX4"/>
<keyword evidence="4" id="KW-0805">Transcription regulation</keyword>
<evidence type="ECO:0000256" key="8">
    <source>
        <dbReference type="SAM" id="MobiDB-lite"/>
    </source>
</evidence>
<protein>
    <recommendedName>
        <fullName evidence="9">BHLH domain-containing protein</fullName>
    </recommendedName>
</protein>
<dbReference type="OMA" id="HDQNYQF"/>
<keyword evidence="6" id="KW-0804">Transcription</keyword>
<evidence type="ECO:0000256" key="3">
    <source>
        <dbReference type="ARBA" id="ARBA00011738"/>
    </source>
</evidence>
<dbReference type="GO" id="GO:0000981">
    <property type="term" value="F:DNA-binding transcription factor activity, RNA polymerase II-specific"/>
    <property type="evidence" value="ECO:0000318"/>
    <property type="project" value="GO_Central"/>
</dbReference>
<dbReference type="InterPro" id="IPR036638">
    <property type="entry name" value="HLH_DNA-bd_sf"/>
</dbReference>
<dbReference type="OrthoDB" id="673975at2759"/>
<dbReference type="PANTHER" id="PTHR16223">
    <property type="entry name" value="TRANSCRIPTION FACTOR BHLH83-RELATED"/>
    <property type="match status" value="1"/>
</dbReference>
<dbReference type="eggNOG" id="ENOG502QRNH">
    <property type="taxonomic scope" value="Eukaryota"/>
</dbReference>
<feature type="domain" description="BHLH" evidence="9">
    <location>
        <begin position="306"/>
        <end position="355"/>
    </location>
</feature>
<evidence type="ECO:0000256" key="4">
    <source>
        <dbReference type="ARBA" id="ARBA00023015"/>
    </source>
</evidence>
<comment type="subunit">
    <text evidence="3">Homodimer.</text>
</comment>
<dbReference type="SUPFAM" id="SSF47459">
    <property type="entry name" value="HLH, helix-loop-helix DNA-binding domain"/>
    <property type="match status" value="1"/>
</dbReference>
<sequence length="427" mass="44437">MADHQEMIHPPAAATTGSTGHGHGGDWWTTAVSCSPDQLSAGFGAAGWSSAEGNNKSRSGNAAASSESPGSNHSLATGGSSITFQDNAGAVADHGVVAVPSHPAVSGGLTASCWNQPSYYLDGSVAGNFHGYMSPRSDQAHHVGLRSPSSNHNNSLMLQDAHDPNQQFLSNLGLELLSSPTSSSGGFRTSSLLRSLTEPSAAAAKTSSPGFMQQYHQQQTMNQVPAGSIREALQFSNSTPFWNPSAGSFASAAEGATSLLPPSGKSRPANFGVKSALDEGAGDSSNIIAKRTNTAPTPPPLKKSRTGTPSPLPTFKVRKEKLGDRITALQQLVSPFGKTDTASVLHETIEYIKFLHEQVGSLSAPYLKNRQQVPHHKVLRDGGEAAAANGELTGRGLCLVPISSTFAVASETPLDFWTPFGGPAAFR</sequence>
<evidence type="ECO:0000313" key="11">
    <source>
        <dbReference type="Proteomes" id="UP000000768"/>
    </source>
</evidence>
<dbReference type="AlphaFoldDB" id="A0A1B6PFX4"/>
<name>A0A1B6PFX4_SORBI</name>
<evidence type="ECO:0000259" key="9">
    <source>
        <dbReference type="PROSITE" id="PS50888"/>
    </source>
</evidence>
<dbReference type="Proteomes" id="UP000000768">
    <property type="component" value="Chromosome 7"/>
</dbReference>
<reference evidence="10 11" key="1">
    <citation type="journal article" date="2009" name="Nature">
        <title>The Sorghum bicolor genome and the diversification of grasses.</title>
        <authorList>
            <person name="Paterson A.H."/>
            <person name="Bowers J.E."/>
            <person name="Bruggmann R."/>
            <person name="Dubchak I."/>
            <person name="Grimwood J."/>
            <person name="Gundlach H."/>
            <person name="Haberer G."/>
            <person name="Hellsten U."/>
            <person name="Mitros T."/>
            <person name="Poliakov A."/>
            <person name="Schmutz J."/>
            <person name="Spannagl M."/>
            <person name="Tang H."/>
            <person name="Wang X."/>
            <person name="Wicker T."/>
            <person name="Bharti A.K."/>
            <person name="Chapman J."/>
            <person name="Feltus F.A."/>
            <person name="Gowik U."/>
            <person name="Grigoriev I.V."/>
            <person name="Lyons E."/>
            <person name="Maher C.A."/>
            <person name="Martis M."/>
            <person name="Narechania A."/>
            <person name="Otillar R.P."/>
            <person name="Penning B.W."/>
            <person name="Salamov A.A."/>
            <person name="Wang Y."/>
            <person name="Zhang L."/>
            <person name="Carpita N.C."/>
            <person name="Freeling M."/>
            <person name="Gingle A.R."/>
            <person name="Hash C.T."/>
            <person name="Keller B."/>
            <person name="Klein P."/>
            <person name="Kresovich S."/>
            <person name="McCann M.C."/>
            <person name="Ming R."/>
            <person name="Peterson D.G."/>
            <person name="Mehboob-ur-Rahman"/>
            <person name="Ware D."/>
            <person name="Westhoff P."/>
            <person name="Mayer K.F."/>
            <person name="Messing J."/>
            <person name="Rokhsar D.S."/>
        </authorList>
    </citation>
    <scope>NUCLEOTIDE SEQUENCE [LARGE SCALE GENOMIC DNA]</scope>
    <source>
        <strain evidence="11">cv. BTx623</strain>
    </source>
</reference>
<proteinExistence type="inferred from homology"/>
<evidence type="ECO:0000256" key="6">
    <source>
        <dbReference type="ARBA" id="ARBA00023163"/>
    </source>
</evidence>
<accession>A0A1B6PFX4</accession>
<dbReference type="EMBL" id="CM000766">
    <property type="protein sequence ID" value="KXG24583.1"/>
    <property type="molecule type" value="Genomic_DNA"/>
</dbReference>
<dbReference type="Gramene" id="KXG24583">
    <property type="protein sequence ID" value="KXG24583"/>
    <property type="gene ID" value="SORBI_3007G062200"/>
</dbReference>
<dbReference type="InterPro" id="IPR045843">
    <property type="entry name" value="IND-like"/>
</dbReference>
<dbReference type="InterPro" id="IPR045239">
    <property type="entry name" value="bHLH95_bHLH"/>
</dbReference>
<keyword evidence="7" id="KW-0539">Nucleus</keyword>
<feature type="region of interest" description="Disordered" evidence="8">
    <location>
        <begin position="45"/>
        <end position="80"/>
    </location>
</feature>
<organism evidence="10 11">
    <name type="scientific">Sorghum bicolor</name>
    <name type="common">Sorghum</name>
    <name type="synonym">Sorghum vulgare</name>
    <dbReference type="NCBI Taxonomy" id="4558"/>
    <lineage>
        <taxon>Eukaryota</taxon>
        <taxon>Viridiplantae</taxon>
        <taxon>Streptophyta</taxon>
        <taxon>Embryophyta</taxon>
        <taxon>Tracheophyta</taxon>
        <taxon>Spermatophyta</taxon>
        <taxon>Magnoliopsida</taxon>
        <taxon>Liliopsida</taxon>
        <taxon>Poales</taxon>
        <taxon>Poaceae</taxon>
        <taxon>PACMAD clade</taxon>
        <taxon>Panicoideae</taxon>
        <taxon>Andropogonodae</taxon>
        <taxon>Andropogoneae</taxon>
        <taxon>Sorghinae</taxon>
        <taxon>Sorghum</taxon>
    </lineage>
</organism>
<evidence type="ECO:0000256" key="5">
    <source>
        <dbReference type="ARBA" id="ARBA00023125"/>
    </source>
</evidence>
<keyword evidence="5" id="KW-0238">DNA-binding</keyword>
<evidence type="ECO:0000256" key="2">
    <source>
        <dbReference type="ARBA" id="ARBA00005510"/>
    </source>
</evidence>
<keyword evidence="11" id="KW-1185">Reference proteome</keyword>
<dbReference type="GO" id="GO:0006357">
    <property type="term" value="P:regulation of transcription by RNA polymerase II"/>
    <property type="evidence" value="ECO:0000318"/>
    <property type="project" value="GO_Central"/>
</dbReference>
<evidence type="ECO:0000256" key="1">
    <source>
        <dbReference type="ARBA" id="ARBA00004123"/>
    </source>
</evidence>
<feature type="compositionally biased region" description="Polar residues" evidence="8">
    <location>
        <begin position="283"/>
        <end position="295"/>
    </location>
</feature>
<evidence type="ECO:0000256" key="7">
    <source>
        <dbReference type="ARBA" id="ARBA00023242"/>
    </source>
</evidence>
<reference evidence="11" key="2">
    <citation type="journal article" date="2018" name="Plant J.">
        <title>The Sorghum bicolor reference genome: improved assembly, gene annotations, a transcriptome atlas, and signatures of genome organization.</title>
        <authorList>
            <person name="McCormick R.F."/>
            <person name="Truong S.K."/>
            <person name="Sreedasyam A."/>
            <person name="Jenkins J."/>
            <person name="Shu S."/>
            <person name="Sims D."/>
            <person name="Kennedy M."/>
            <person name="Amirebrahimi M."/>
            <person name="Weers B.D."/>
            <person name="McKinley B."/>
            <person name="Mattison A."/>
            <person name="Morishige D.T."/>
            <person name="Grimwood J."/>
            <person name="Schmutz J."/>
            <person name="Mullet J.E."/>
        </authorList>
    </citation>
    <scope>NUCLEOTIDE SEQUENCE [LARGE SCALE GENOMIC DNA]</scope>
    <source>
        <strain evidence="11">cv. BTx623</strain>
    </source>
</reference>
<comment type="subcellular location">
    <subcellularLocation>
        <location evidence="1">Nucleus</location>
    </subcellularLocation>
</comment>
<dbReference type="PANTHER" id="PTHR16223:SF195">
    <property type="entry name" value="BHLH DOMAIN-CONTAINING PROTEIN"/>
    <property type="match status" value="1"/>
</dbReference>
<dbReference type="GO" id="GO:0000978">
    <property type="term" value="F:RNA polymerase II cis-regulatory region sequence-specific DNA binding"/>
    <property type="evidence" value="ECO:0000318"/>
    <property type="project" value="GO_Central"/>
</dbReference>
<feature type="region of interest" description="Disordered" evidence="8">
    <location>
        <begin position="275"/>
        <end position="314"/>
    </location>
</feature>
<evidence type="ECO:0000313" key="10">
    <source>
        <dbReference type="EMBL" id="KXG24583.1"/>
    </source>
</evidence>
<dbReference type="PROSITE" id="PS50888">
    <property type="entry name" value="BHLH"/>
    <property type="match status" value="1"/>
</dbReference>
<comment type="similarity">
    <text evidence="2">Belongs to the bHLH protein family.</text>
</comment>
<dbReference type="Gene3D" id="4.10.280.10">
    <property type="entry name" value="Helix-loop-helix DNA-binding domain"/>
    <property type="match status" value="1"/>
</dbReference>
<feature type="region of interest" description="Disordered" evidence="8">
    <location>
        <begin position="1"/>
        <end position="24"/>
    </location>
</feature>